<dbReference type="OrthoDB" id="2121828at2759"/>
<keyword evidence="10" id="KW-0325">Glycoprotein</keyword>
<accession>A0A162KAL3</accession>
<evidence type="ECO:0000256" key="11">
    <source>
        <dbReference type="ARBA" id="ARBA00023185"/>
    </source>
</evidence>
<name>A0A162KAL3_9HYPO</name>
<evidence type="ECO:0000313" key="17">
    <source>
        <dbReference type="Proteomes" id="UP000076874"/>
    </source>
</evidence>
<dbReference type="Pfam" id="PF07732">
    <property type="entry name" value="Cu-oxidase_3"/>
    <property type="match status" value="1"/>
</dbReference>
<dbReference type="GO" id="GO:0052716">
    <property type="term" value="F:hydroquinone:oxygen oxidoreductase activity"/>
    <property type="evidence" value="ECO:0007669"/>
    <property type="project" value="UniProtKB-EC"/>
</dbReference>
<dbReference type="EC" id="1.10.3.2" evidence="4"/>
<comment type="similarity">
    <text evidence="3">Belongs to the multicopper oxidase family.</text>
</comment>
<evidence type="ECO:0000256" key="5">
    <source>
        <dbReference type="ARBA" id="ARBA00022723"/>
    </source>
</evidence>
<dbReference type="GO" id="GO:0046274">
    <property type="term" value="P:lignin catabolic process"/>
    <property type="evidence" value="ECO:0007669"/>
    <property type="project" value="UniProtKB-KW"/>
</dbReference>
<feature type="domain" description="Plastocyanin-like" evidence="15">
    <location>
        <begin position="92"/>
        <end position="199"/>
    </location>
</feature>
<dbReference type="InterPro" id="IPR011707">
    <property type="entry name" value="Cu-oxidase-like_N"/>
</dbReference>
<dbReference type="InterPro" id="IPR033138">
    <property type="entry name" value="Cu_oxidase_CS"/>
</dbReference>
<evidence type="ECO:0000256" key="1">
    <source>
        <dbReference type="ARBA" id="ARBA00000349"/>
    </source>
</evidence>
<reference evidence="16 17" key="1">
    <citation type="journal article" date="2016" name="Genome Biol. Evol.">
        <title>Divergent and convergent evolution of fungal pathogenicity.</title>
        <authorList>
            <person name="Shang Y."/>
            <person name="Xiao G."/>
            <person name="Zheng P."/>
            <person name="Cen K."/>
            <person name="Zhan S."/>
            <person name="Wang C."/>
        </authorList>
    </citation>
    <scope>NUCLEOTIDE SEQUENCE [LARGE SCALE GENOMIC DNA]</scope>
    <source>
        <strain evidence="16 17">RCEF 264</strain>
    </source>
</reference>
<dbReference type="PANTHER" id="PTHR11709">
    <property type="entry name" value="MULTI-COPPER OXIDASE"/>
    <property type="match status" value="1"/>
</dbReference>
<dbReference type="InterPro" id="IPR002355">
    <property type="entry name" value="Cu_oxidase_Cu_BS"/>
</dbReference>
<dbReference type="SUPFAM" id="SSF49503">
    <property type="entry name" value="Cupredoxins"/>
    <property type="match status" value="3"/>
</dbReference>
<evidence type="ECO:0000259" key="14">
    <source>
        <dbReference type="Pfam" id="PF07731"/>
    </source>
</evidence>
<feature type="domain" description="Plastocyanin-like" evidence="14">
    <location>
        <begin position="440"/>
        <end position="575"/>
    </location>
</feature>
<dbReference type="FunFam" id="2.60.40.420:FF:000021">
    <property type="entry name" value="Extracellular dihydrogeodin oxidase/laccase"/>
    <property type="match status" value="1"/>
</dbReference>
<dbReference type="PANTHER" id="PTHR11709:SF87">
    <property type="entry name" value="LACCASE"/>
    <property type="match status" value="1"/>
</dbReference>
<organism evidence="16 17">
    <name type="scientific">Niveomyces insectorum RCEF 264</name>
    <dbReference type="NCBI Taxonomy" id="1081102"/>
    <lineage>
        <taxon>Eukaryota</taxon>
        <taxon>Fungi</taxon>
        <taxon>Dikarya</taxon>
        <taxon>Ascomycota</taxon>
        <taxon>Pezizomycotina</taxon>
        <taxon>Sordariomycetes</taxon>
        <taxon>Hypocreomycetidae</taxon>
        <taxon>Hypocreales</taxon>
        <taxon>Cordycipitaceae</taxon>
        <taxon>Niveomyces</taxon>
    </lineage>
</organism>
<feature type="domain" description="Plastocyanin-like" evidence="13">
    <location>
        <begin position="210"/>
        <end position="367"/>
    </location>
</feature>
<keyword evidence="17" id="KW-1185">Reference proteome</keyword>
<evidence type="ECO:0000256" key="6">
    <source>
        <dbReference type="ARBA" id="ARBA00022729"/>
    </source>
</evidence>
<dbReference type="InterPro" id="IPR008972">
    <property type="entry name" value="Cupredoxin"/>
</dbReference>
<dbReference type="Pfam" id="PF07731">
    <property type="entry name" value="Cu-oxidase_2"/>
    <property type="match status" value="1"/>
</dbReference>
<dbReference type="InterPro" id="IPR001117">
    <property type="entry name" value="Cu-oxidase_2nd"/>
</dbReference>
<evidence type="ECO:0000256" key="3">
    <source>
        <dbReference type="ARBA" id="ARBA00010609"/>
    </source>
</evidence>
<proteinExistence type="inferred from homology"/>
<evidence type="ECO:0000256" key="4">
    <source>
        <dbReference type="ARBA" id="ARBA00012297"/>
    </source>
</evidence>
<dbReference type="FunFam" id="2.60.40.420:FF:000045">
    <property type="entry name" value="Laccase 2"/>
    <property type="match status" value="1"/>
</dbReference>
<keyword evidence="11" id="KW-0439">Lignin degradation</keyword>
<keyword evidence="7" id="KW-0560">Oxidoreductase</keyword>
<dbReference type="CDD" id="cd13854">
    <property type="entry name" value="CuRO_1_MaLCC_like"/>
    <property type="match status" value="1"/>
</dbReference>
<evidence type="ECO:0000256" key="9">
    <source>
        <dbReference type="ARBA" id="ARBA00023157"/>
    </source>
</evidence>
<evidence type="ECO:0000259" key="15">
    <source>
        <dbReference type="Pfam" id="PF07732"/>
    </source>
</evidence>
<comment type="caution">
    <text evidence="16">The sequence shown here is derived from an EMBL/GenBank/DDBJ whole genome shotgun (WGS) entry which is preliminary data.</text>
</comment>
<evidence type="ECO:0000313" key="16">
    <source>
        <dbReference type="EMBL" id="OAA65258.1"/>
    </source>
</evidence>
<dbReference type="Gene3D" id="2.60.40.420">
    <property type="entry name" value="Cupredoxins - blue copper proteins"/>
    <property type="match status" value="3"/>
</dbReference>
<keyword evidence="9" id="KW-1015">Disulfide bond</keyword>
<dbReference type="STRING" id="1081102.A0A162KAL3"/>
<evidence type="ECO:0000256" key="8">
    <source>
        <dbReference type="ARBA" id="ARBA00023008"/>
    </source>
</evidence>
<keyword evidence="6 12" id="KW-0732">Signal</keyword>
<dbReference type="Proteomes" id="UP000076874">
    <property type="component" value="Unassembled WGS sequence"/>
</dbReference>
<keyword evidence="5" id="KW-0479">Metal-binding</keyword>
<comment type="catalytic activity">
    <reaction evidence="1">
        <text>4 hydroquinone + O2 = 4 benzosemiquinone + 2 H2O</text>
        <dbReference type="Rhea" id="RHEA:11276"/>
        <dbReference type="ChEBI" id="CHEBI:15377"/>
        <dbReference type="ChEBI" id="CHEBI:15379"/>
        <dbReference type="ChEBI" id="CHEBI:17594"/>
        <dbReference type="ChEBI" id="CHEBI:17977"/>
        <dbReference type="EC" id="1.10.3.2"/>
    </reaction>
</comment>
<dbReference type="AlphaFoldDB" id="A0A162KAL3"/>
<dbReference type="InterPro" id="IPR045087">
    <property type="entry name" value="Cu-oxidase_fam"/>
</dbReference>
<dbReference type="PROSITE" id="PS00080">
    <property type="entry name" value="MULTICOPPER_OXIDASE2"/>
    <property type="match status" value="1"/>
</dbReference>
<evidence type="ECO:0000256" key="10">
    <source>
        <dbReference type="ARBA" id="ARBA00023180"/>
    </source>
</evidence>
<comment type="cofactor">
    <cofactor evidence="2">
        <name>Cu cation</name>
        <dbReference type="ChEBI" id="CHEBI:23378"/>
    </cofactor>
</comment>
<dbReference type="CDD" id="cd13901">
    <property type="entry name" value="CuRO_3_MaLCC_like"/>
    <property type="match status" value="1"/>
</dbReference>
<evidence type="ECO:0000259" key="13">
    <source>
        <dbReference type="Pfam" id="PF00394"/>
    </source>
</evidence>
<dbReference type="GO" id="GO:0005507">
    <property type="term" value="F:copper ion binding"/>
    <property type="evidence" value="ECO:0007669"/>
    <property type="project" value="InterPro"/>
</dbReference>
<protein>
    <recommendedName>
        <fullName evidence="4">laccase</fullName>
        <ecNumber evidence="4">1.10.3.2</ecNumber>
    </recommendedName>
</protein>
<sequence>MALGGTQRFAVLFGLVVVLLSCLAVSTPVPEPAPELVSGLARRQTCNTATNRQCWTTGFDINTDYETDVPTTGNTQTFTLTLTEVDNYVGGDGVVKTKAMLVNGVFPGPAITANWGDRINVTVINNLATNGTSIHWHGVRQLNTNNMDGSSGITECPIPPGGRRTYSFLATQYGTSWYHSHFSAQYGNGVLGPIVIHGPAAANYDVDLGPVMVSDWYYAGVDATLARVNDPNNPFIRGFPGSTPPSNNILVNGQNINPSGGGGGGSYHTLSFTPGKAHLLRLVNPSVENTFTVSLVGHTMTVVATDFVPVAPTDVTSLYLAVGQRYDVVVRADQPVGSYWLNVTMPRGPCGLSNNPHPAAIVSYSGSPQATPTAAGTAPPDASCADPLNAFRPVVTRTAPVASFTPNAADTLNTNIVLSRDGVARVFWPVNNSPMNVSWSDPTLQAVRDHTTASLPATENIVAVPEAGVTTFWLIQNNSSIPHPVHLHGHDILVLGASPPLANPLAPNNRLRAYNPATDAASLTGANPTRRDTTMLPAWGWLVIAFVTNNPGAWLFHCHVAWHVSQGLSVQFLEQLDAIPQQVDLSGLDAECRDWDAYYPAHDPFRQDDSGI</sequence>
<dbReference type="InterPro" id="IPR011706">
    <property type="entry name" value="Cu-oxidase_C"/>
</dbReference>
<evidence type="ECO:0000256" key="12">
    <source>
        <dbReference type="SAM" id="SignalP"/>
    </source>
</evidence>
<evidence type="ECO:0000256" key="2">
    <source>
        <dbReference type="ARBA" id="ARBA00001935"/>
    </source>
</evidence>
<keyword evidence="8" id="KW-0186">Copper</keyword>
<feature type="chain" id="PRO_5007836442" description="laccase" evidence="12">
    <location>
        <begin position="25"/>
        <end position="612"/>
    </location>
</feature>
<feature type="signal peptide" evidence="12">
    <location>
        <begin position="1"/>
        <end position="24"/>
    </location>
</feature>
<gene>
    <name evidence="16" type="ORF">SPI_02045</name>
</gene>
<dbReference type="FunFam" id="2.60.40.420:FF:000046">
    <property type="entry name" value="Multicopper oxidase"/>
    <property type="match status" value="1"/>
</dbReference>
<evidence type="ECO:0000256" key="7">
    <source>
        <dbReference type="ARBA" id="ARBA00023002"/>
    </source>
</evidence>
<dbReference type="Pfam" id="PF00394">
    <property type="entry name" value="Cu-oxidase"/>
    <property type="match status" value="1"/>
</dbReference>
<dbReference type="PROSITE" id="PS00079">
    <property type="entry name" value="MULTICOPPER_OXIDASE1"/>
    <property type="match status" value="1"/>
</dbReference>
<dbReference type="EMBL" id="AZHD01000003">
    <property type="protein sequence ID" value="OAA65258.1"/>
    <property type="molecule type" value="Genomic_DNA"/>
</dbReference>